<evidence type="ECO:0000256" key="1">
    <source>
        <dbReference type="SAM" id="Coils"/>
    </source>
</evidence>
<reference evidence="2" key="1">
    <citation type="submission" date="2022-11" db="EMBL/GenBank/DDBJ databases">
        <title>Centuries of genome instability and evolution in soft-shell clam transmissible cancer (bioRxiv).</title>
        <authorList>
            <person name="Hart S.F.M."/>
            <person name="Yonemitsu M.A."/>
            <person name="Giersch R.M."/>
            <person name="Beal B.F."/>
            <person name="Arriagada G."/>
            <person name="Davis B.W."/>
            <person name="Ostrander E.A."/>
            <person name="Goff S.P."/>
            <person name="Metzger M.J."/>
        </authorList>
    </citation>
    <scope>NUCLEOTIDE SEQUENCE</scope>
    <source>
        <strain evidence="2">MELC-2E11</strain>
        <tissue evidence="2">Siphon/mantle</tissue>
    </source>
</reference>
<dbReference type="EMBL" id="CP111028">
    <property type="protein sequence ID" value="WAR30388.1"/>
    <property type="molecule type" value="Genomic_DNA"/>
</dbReference>
<accession>A0ABY7G7K5</accession>
<protein>
    <submittedName>
        <fullName evidence="2">Uncharacterized protein</fullName>
    </submittedName>
</protein>
<keyword evidence="1" id="KW-0175">Coiled coil</keyword>
<organism evidence="2 3">
    <name type="scientific">Mya arenaria</name>
    <name type="common">Soft-shell clam</name>
    <dbReference type="NCBI Taxonomy" id="6604"/>
    <lineage>
        <taxon>Eukaryota</taxon>
        <taxon>Metazoa</taxon>
        <taxon>Spiralia</taxon>
        <taxon>Lophotrochozoa</taxon>
        <taxon>Mollusca</taxon>
        <taxon>Bivalvia</taxon>
        <taxon>Autobranchia</taxon>
        <taxon>Heteroconchia</taxon>
        <taxon>Euheterodonta</taxon>
        <taxon>Imparidentia</taxon>
        <taxon>Neoheterodontei</taxon>
        <taxon>Myida</taxon>
        <taxon>Myoidea</taxon>
        <taxon>Myidae</taxon>
        <taxon>Mya</taxon>
    </lineage>
</organism>
<sequence>MVGLLCALSQYRIISKPLKSEMKNGERDLEQLSTSKIIVRIFEDNNEALTEKKRALVADIAEANIAEVDHISGLLKDVLREKEHLEKEYQCYANNGATMTSEDGQHLKHLCATILRFVRIASEICIIRVCTDENLLGPLLERFNQLC</sequence>
<keyword evidence="3" id="KW-1185">Reference proteome</keyword>
<name>A0ABY7G7K5_MYAAR</name>
<dbReference type="Proteomes" id="UP001164746">
    <property type="component" value="Chromosome 17"/>
</dbReference>
<gene>
    <name evidence="2" type="ORF">MAR_032930</name>
</gene>
<evidence type="ECO:0000313" key="3">
    <source>
        <dbReference type="Proteomes" id="UP001164746"/>
    </source>
</evidence>
<proteinExistence type="predicted"/>
<feature type="coiled-coil region" evidence="1">
    <location>
        <begin position="46"/>
        <end position="95"/>
    </location>
</feature>
<evidence type="ECO:0000313" key="2">
    <source>
        <dbReference type="EMBL" id="WAR30388.1"/>
    </source>
</evidence>